<keyword evidence="1" id="KW-0862">Zinc</keyword>
<dbReference type="PANTHER" id="PTHR47526">
    <property type="entry name" value="ATP-DEPENDENT DNA HELICASE"/>
    <property type="match status" value="1"/>
</dbReference>
<comment type="caution">
    <text evidence="3">The sequence shown here is derived from an EMBL/GenBank/DDBJ whole genome shotgun (WGS) entry which is preliminary data.</text>
</comment>
<evidence type="ECO:0000259" key="2">
    <source>
        <dbReference type="PROSITE" id="PS50966"/>
    </source>
</evidence>
<feature type="domain" description="SWIM-type" evidence="2">
    <location>
        <begin position="119"/>
        <end position="155"/>
    </location>
</feature>
<keyword evidence="1" id="KW-0863">Zinc-finger</keyword>
<dbReference type="PROSITE" id="PS50966">
    <property type="entry name" value="ZF_SWIM"/>
    <property type="match status" value="1"/>
</dbReference>
<dbReference type="InterPro" id="IPR011335">
    <property type="entry name" value="Restrct_endonuc-II-like"/>
</dbReference>
<gene>
    <name evidence="3" type="ORF">MGAL_10B041186</name>
</gene>
<dbReference type="PANTHER" id="PTHR47526:SF3">
    <property type="entry name" value="PHD-TYPE DOMAIN-CONTAINING PROTEIN"/>
    <property type="match status" value="1"/>
</dbReference>
<dbReference type="InterPro" id="IPR007527">
    <property type="entry name" value="Znf_SWIM"/>
</dbReference>
<dbReference type="InterPro" id="IPR011604">
    <property type="entry name" value="PDDEXK-like_dom_sf"/>
</dbReference>
<dbReference type="CDD" id="cd22343">
    <property type="entry name" value="PDDEXK_lambda_exonuclease-like"/>
    <property type="match status" value="1"/>
</dbReference>
<keyword evidence="4" id="KW-1185">Reference proteome</keyword>
<sequence>MSYNYQESLNGEALSRYQCKLNLISCKECPYKLPAGVWQNNPCTWPDVQWGDVYSYLIDSPGVYTRESMKAFKSLEAHNFFISGWVQTVFHYLTEKGAPFILKADVKPSQRVNEDPHHPWVAVNSSGTVVAAHCDCMAGLSEVCSHVAALLFKIEAAGRLGYTRKACTEEPFNTPKIPAALKDLYHPDNIKLSIDELYDKCKGIADSMTISYEVTRYIYDCTTAQSSSMTWYDQRVGRITSSTVHNVLHTTLENPSTSLLKKICDPAPKPLNVPAVIWGREHEKSAIKEFQQVMCTDHQNFCVKKAGFLIDLNYPYIGVSADGIATCDCHGSSVLEVKCPYKYRSSLLPEFLADPIPVLQQTMN</sequence>
<dbReference type="Gene3D" id="3.90.320.10">
    <property type="match status" value="1"/>
</dbReference>
<name>A0A8B6D5D0_MYTGA</name>
<dbReference type="GO" id="GO:0008270">
    <property type="term" value="F:zinc ion binding"/>
    <property type="evidence" value="ECO:0007669"/>
    <property type="project" value="UniProtKB-KW"/>
</dbReference>
<dbReference type="Proteomes" id="UP000596742">
    <property type="component" value="Unassembled WGS sequence"/>
</dbReference>
<dbReference type="SUPFAM" id="SSF52980">
    <property type="entry name" value="Restriction endonuclease-like"/>
    <property type="match status" value="1"/>
</dbReference>
<dbReference type="OrthoDB" id="6155932at2759"/>
<dbReference type="Pfam" id="PF09588">
    <property type="entry name" value="YqaJ"/>
    <property type="match status" value="1"/>
</dbReference>
<reference evidence="3" key="1">
    <citation type="submission" date="2018-11" db="EMBL/GenBank/DDBJ databases">
        <authorList>
            <person name="Alioto T."/>
            <person name="Alioto T."/>
        </authorList>
    </citation>
    <scope>NUCLEOTIDE SEQUENCE</scope>
</reference>
<evidence type="ECO:0000313" key="3">
    <source>
        <dbReference type="EMBL" id="VDI14285.1"/>
    </source>
</evidence>
<dbReference type="InterPro" id="IPR019080">
    <property type="entry name" value="YqaJ_viral_recombinase"/>
</dbReference>
<dbReference type="EMBL" id="UYJE01002852">
    <property type="protein sequence ID" value="VDI14285.1"/>
    <property type="molecule type" value="Genomic_DNA"/>
</dbReference>
<organism evidence="3 4">
    <name type="scientific">Mytilus galloprovincialis</name>
    <name type="common">Mediterranean mussel</name>
    <dbReference type="NCBI Taxonomy" id="29158"/>
    <lineage>
        <taxon>Eukaryota</taxon>
        <taxon>Metazoa</taxon>
        <taxon>Spiralia</taxon>
        <taxon>Lophotrochozoa</taxon>
        <taxon>Mollusca</taxon>
        <taxon>Bivalvia</taxon>
        <taxon>Autobranchia</taxon>
        <taxon>Pteriomorphia</taxon>
        <taxon>Mytilida</taxon>
        <taxon>Mytiloidea</taxon>
        <taxon>Mytilidae</taxon>
        <taxon>Mytilinae</taxon>
        <taxon>Mytilus</taxon>
    </lineage>
</organism>
<keyword evidence="1" id="KW-0479">Metal-binding</keyword>
<dbReference type="AlphaFoldDB" id="A0A8B6D5D0"/>
<evidence type="ECO:0000256" key="1">
    <source>
        <dbReference type="PROSITE-ProRule" id="PRU00325"/>
    </source>
</evidence>
<accession>A0A8B6D5D0</accession>
<protein>
    <recommendedName>
        <fullName evidence="2">SWIM-type domain-containing protein</fullName>
    </recommendedName>
</protein>
<proteinExistence type="predicted"/>
<evidence type="ECO:0000313" key="4">
    <source>
        <dbReference type="Proteomes" id="UP000596742"/>
    </source>
</evidence>
<dbReference type="GO" id="GO:0006281">
    <property type="term" value="P:DNA repair"/>
    <property type="evidence" value="ECO:0007669"/>
    <property type="project" value="UniProtKB-ARBA"/>
</dbReference>